<sequence>MVNSITPQQFEPAFDIAKAMREGRLDTSQALERMVENGFSHSSATMYLNALMAMPVGKVYQKTINNPAARYYLQRFMSEMTATEFATVLLSVTRHIHYYNAQGAGKHRQLATILAEFQSLAKVHYGQNFNPTLLPSEISEAETGFVFHEGAMKTIELSVHEREPAARRACIEHYGVSCHVCGFDFEHAYGDIGKGFIHVHHRVDLALVSNRREVNPIEDLIPVCPNCHAMLHTETPAMAVDKLKELLKQNLQG</sequence>
<gene>
    <name evidence="2" type="ORF">ODY93_17570</name>
</gene>
<name>A0ABT6UIP9_9GAMM</name>
<organism evidence="2 3">
    <name type="scientific">Shewanella xiamenensis</name>
    <dbReference type="NCBI Taxonomy" id="332186"/>
    <lineage>
        <taxon>Bacteria</taxon>
        <taxon>Pseudomonadati</taxon>
        <taxon>Pseudomonadota</taxon>
        <taxon>Gammaproteobacteria</taxon>
        <taxon>Alteromonadales</taxon>
        <taxon>Shewanellaceae</taxon>
        <taxon>Shewanella</taxon>
    </lineage>
</organism>
<protein>
    <submittedName>
        <fullName evidence="2">HNH endonuclease</fullName>
    </submittedName>
</protein>
<dbReference type="RefSeq" id="WP_011717813.1">
    <property type="nucleotide sequence ID" value="NZ_JAOTLW010000021.1"/>
</dbReference>
<dbReference type="Pfam" id="PF01844">
    <property type="entry name" value="HNH"/>
    <property type="match status" value="1"/>
</dbReference>
<dbReference type="EMBL" id="JAOTLW010000021">
    <property type="protein sequence ID" value="MDI5833396.1"/>
    <property type="molecule type" value="Genomic_DNA"/>
</dbReference>
<dbReference type="InterPro" id="IPR003615">
    <property type="entry name" value="HNH_nuc"/>
</dbReference>
<dbReference type="CDD" id="cd00085">
    <property type="entry name" value="HNHc"/>
    <property type="match status" value="1"/>
</dbReference>
<evidence type="ECO:0000259" key="1">
    <source>
        <dbReference type="Pfam" id="PF01844"/>
    </source>
</evidence>
<proteinExistence type="predicted"/>
<keyword evidence="2" id="KW-0255">Endonuclease</keyword>
<comment type="caution">
    <text evidence="2">The sequence shown here is derived from an EMBL/GenBank/DDBJ whole genome shotgun (WGS) entry which is preliminary data.</text>
</comment>
<accession>A0ABT6UIP9</accession>
<dbReference type="InterPro" id="IPR002711">
    <property type="entry name" value="HNH"/>
</dbReference>
<feature type="domain" description="HNH" evidence="1">
    <location>
        <begin position="178"/>
        <end position="233"/>
    </location>
</feature>
<reference evidence="2 3" key="1">
    <citation type="submission" date="2022-09" db="EMBL/GenBank/DDBJ databases">
        <title>The outer-membrane cytochrome OmcA is essential for infection of Shewanella oneidensis by a zebrafish-associated bacteriophage.</title>
        <authorList>
            <person name="Grenfell A.W."/>
            <person name="Intile P."/>
            <person name="Mcfarlane J."/>
            <person name="Leung D."/>
            <person name="Abdalla K."/>
            <person name="Wold M."/>
            <person name="Kees E."/>
            <person name="Gralnick J."/>
        </authorList>
    </citation>
    <scope>NUCLEOTIDE SEQUENCE [LARGE SCALE GENOMIC DNA]</scope>
    <source>
        <strain evidence="2 3">NF-5</strain>
    </source>
</reference>
<keyword evidence="2" id="KW-0540">Nuclease</keyword>
<dbReference type="GO" id="GO:0004519">
    <property type="term" value="F:endonuclease activity"/>
    <property type="evidence" value="ECO:0007669"/>
    <property type="project" value="UniProtKB-KW"/>
</dbReference>
<keyword evidence="3" id="KW-1185">Reference proteome</keyword>
<keyword evidence="2" id="KW-0378">Hydrolase</keyword>
<dbReference type="Proteomes" id="UP001159075">
    <property type="component" value="Unassembled WGS sequence"/>
</dbReference>
<evidence type="ECO:0000313" key="2">
    <source>
        <dbReference type="EMBL" id="MDI5833396.1"/>
    </source>
</evidence>
<evidence type="ECO:0000313" key="3">
    <source>
        <dbReference type="Proteomes" id="UP001159075"/>
    </source>
</evidence>